<accession>A0ABV5FEP1</accession>
<name>A0ABV5FEP1_9FLAO</name>
<dbReference type="Gene3D" id="3.40.50.2000">
    <property type="entry name" value="Glycogen Phosphorylase B"/>
    <property type="match status" value="1"/>
</dbReference>
<dbReference type="Proteomes" id="UP001589585">
    <property type="component" value="Unassembled WGS sequence"/>
</dbReference>
<dbReference type="GO" id="GO:0016757">
    <property type="term" value="F:glycosyltransferase activity"/>
    <property type="evidence" value="ECO:0007669"/>
    <property type="project" value="UniProtKB-KW"/>
</dbReference>
<keyword evidence="1 2" id="KW-0808">Transferase</keyword>
<dbReference type="PANTHER" id="PTHR46401:SF2">
    <property type="entry name" value="GLYCOSYLTRANSFERASE WBBK-RELATED"/>
    <property type="match status" value="1"/>
</dbReference>
<dbReference type="Pfam" id="PF13692">
    <property type="entry name" value="Glyco_trans_1_4"/>
    <property type="match status" value="1"/>
</dbReference>
<dbReference type="CDD" id="cd03801">
    <property type="entry name" value="GT4_PimA-like"/>
    <property type="match status" value="1"/>
</dbReference>
<evidence type="ECO:0000313" key="3">
    <source>
        <dbReference type="Proteomes" id="UP001589585"/>
    </source>
</evidence>
<sequence>MNKHLLVIGFVWPEPKSSAAGSRMMQLLLAFQAQEYHITFASPCAKSENAFNLEDIGITQASITLNDYSFDEFIKKLDPSVVLFDRFMMEEQFGWRVAAQCPNAFRVLDTEDLHSLRKGRHQAFKDKKNFDDAYLFNDTAKREIASIYRCDLSLIISEAEMALLINRFKIDKSLLFYLPFMLDRIPEHAIAQLPKFKERQNFISIGNFLHEPNYNAVLYLKDRIWPLLRKQLPKVSLNIYGAYASQKVNQLHNEKDGFLIKGFADNAHKVMQEAKVCLAPIRFGAGLKGKLVDAMQNGTPSVTTNIGAEGLYGHTEPNGFIEDNTEEFVNKAVLLYQNETLWNTCRDYGFKTVNKRFDKISLQKQLFNRITEISQHLKTHRTHNFIGQMLQHHTMQSTKFMSKWIEAKNADYKK</sequence>
<organism evidence="2 3">
    <name type="scientific">Mariniflexile ostreae</name>
    <dbReference type="NCBI Taxonomy" id="1520892"/>
    <lineage>
        <taxon>Bacteria</taxon>
        <taxon>Pseudomonadati</taxon>
        <taxon>Bacteroidota</taxon>
        <taxon>Flavobacteriia</taxon>
        <taxon>Flavobacteriales</taxon>
        <taxon>Flavobacteriaceae</taxon>
        <taxon>Mariniflexile</taxon>
    </lineage>
</organism>
<proteinExistence type="predicted"/>
<reference evidence="2 3" key="1">
    <citation type="submission" date="2024-09" db="EMBL/GenBank/DDBJ databases">
        <authorList>
            <person name="Sun Q."/>
            <person name="Mori K."/>
        </authorList>
    </citation>
    <scope>NUCLEOTIDE SEQUENCE [LARGE SCALE GENOMIC DNA]</scope>
    <source>
        <strain evidence="2 3">CECT 8622</strain>
    </source>
</reference>
<keyword evidence="3" id="KW-1185">Reference proteome</keyword>
<gene>
    <name evidence="2" type="ORF">ACFFU9_14350</name>
</gene>
<dbReference type="EC" id="2.4.-.-" evidence="2"/>
<keyword evidence="2" id="KW-0328">Glycosyltransferase</keyword>
<dbReference type="PANTHER" id="PTHR46401">
    <property type="entry name" value="GLYCOSYLTRANSFERASE WBBK-RELATED"/>
    <property type="match status" value="1"/>
</dbReference>
<dbReference type="EMBL" id="JBHMFC010000103">
    <property type="protein sequence ID" value="MFB9057924.1"/>
    <property type="molecule type" value="Genomic_DNA"/>
</dbReference>
<comment type="caution">
    <text evidence="2">The sequence shown here is derived from an EMBL/GenBank/DDBJ whole genome shotgun (WGS) entry which is preliminary data.</text>
</comment>
<dbReference type="SUPFAM" id="SSF53756">
    <property type="entry name" value="UDP-Glycosyltransferase/glycogen phosphorylase"/>
    <property type="match status" value="1"/>
</dbReference>
<evidence type="ECO:0000256" key="1">
    <source>
        <dbReference type="ARBA" id="ARBA00022679"/>
    </source>
</evidence>
<protein>
    <submittedName>
        <fullName evidence="2">Glycosyltransferase family 4 protein</fullName>
        <ecNumber evidence="2">2.4.-.-</ecNumber>
    </submittedName>
</protein>
<evidence type="ECO:0000313" key="2">
    <source>
        <dbReference type="EMBL" id="MFB9057924.1"/>
    </source>
</evidence>
<dbReference type="RefSeq" id="WP_379862174.1">
    <property type="nucleotide sequence ID" value="NZ_JBHMFC010000103.1"/>
</dbReference>